<organism evidence="1 2">
    <name type="scientific">Chitinophaga silvisoli</name>
    <dbReference type="NCBI Taxonomy" id="2291814"/>
    <lineage>
        <taxon>Bacteria</taxon>
        <taxon>Pseudomonadati</taxon>
        <taxon>Bacteroidota</taxon>
        <taxon>Chitinophagia</taxon>
        <taxon>Chitinophagales</taxon>
        <taxon>Chitinophagaceae</taxon>
        <taxon>Chitinophaga</taxon>
    </lineage>
</organism>
<dbReference type="InterPro" id="IPR007788">
    <property type="entry name" value="QCT"/>
</dbReference>
<dbReference type="SUPFAM" id="SSF50969">
    <property type="entry name" value="YVTN repeat-like/Quinoprotein amine dehydrogenase"/>
    <property type="match status" value="1"/>
</dbReference>
<dbReference type="Pfam" id="PF05096">
    <property type="entry name" value="Glu_cyclase_2"/>
    <property type="match status" value="1"/>
</dbReference>
<dbReference type="GO" id="GO:0016603">
    <property type="term" value="F:glutaminyl-peptide cyclotransferase activity"/>
    <property type="evidence" value="ECO:0007669"/>
    <property type="project" value="InterPro"/>
</dbReference>
<dbReference type="Proteomes" id="UP000261174">
    <property type="component" value="Unassembled WGS sequence"/>
</dbReference>
<dbReference type="EMBL" id="QTJV01000006">
    <property type="protein sequence ID" value="RFM33542.1"/>
    <property type="molecule type" value="Genomic_DNA"/>
</dbReference>
<accession>A0A3E1P042</accession>
<sequence>MPILSYLRAMKKHVQLLRGLAISIGLVFTACNNNNKPKEQSVTAVTSPAFMEYTVVKVYPHDTSSYTEGLLVHNNELFESTGREGFSKFAQVDLATGKAIREHYIDKSIFGEGITIFDNKIYQLTYRSNKVFVYDLKDFKKIAEYPWPGEGWALTHDGKSLIASTGTSNLQFLDPNTLQVQKVLSVTDQNGPVNNINELEYVDGFIYSNQFLTNNILKINAETGSVVARADLTDLFAQGGKVFNPAQLPDPNEDVLNGIAYDSARGSFFVTGKQWPYLFEVKFR</sequence>
<gene>
    <name evidence="1" type="ORF">DXN04_16405</name>
</gene>
<keyword evidence="1" id="KW-0808">Transferase</keyword>
<evidence type="ECO:0000313" key="2">
    <source>
        <dbReference type="Proteomes" id="UP000261174"/>
    </source>
</evidence>
<evidence type="ECO:0000313" key="1">
    <source>
        <dbReference type="EMBL" id="RFM33542.1"/>
    </source>
</evidence>
<dbReference type="AlphaFoldDB" id="A0A3E1P042"/>
<protein>
    <submittedName>
        <fullName evidence="1">Glutaminyl-peptide cyclotransferase</fullName>
    </submittedName>
</protein>
<name>A0A3E1P042_9BACT</name>
<reference evidence="1 2" key="1">
    <citation type="submission" date="2018-08" db="EMBL/GenBank/DDBJ databases">
        <title>Chitinophaga sp. K20C18050901, a novel bacterium isolated from forest soil.</title>
        <authorList>
            <person name="Wang C."/>
        </authorList>
    </citation>
    <scope>NUCLEOTIDE SEQUENCE [LARGE SCALE GENOMIC DNA]</scope>
    <source>
        <strain evidence="1 2">K20C18050901</strain>
    </source>
</reference>
<comment type="caution">
    <text evidence="1">The sequence shown here is derived from an EMBL/GenBank/DDBJ whole genome shotgun (WGS) entry which is preliminary data.</text>
</comment>
<keyword evidence="2" id="KW-1185">Reference proteome</keyword>
<dbReference type="Gene3D" id="2.130.10.10">
    <property type="entry name" value="YVTN repeat-like/Quinoprotein amine dehydrogenase"/>
    <property type="match status" value="1"/>
</dbReference>
<dbReference type="InterPro" id="IPR015943">
    <property type="entry name" value="WD40/YVTN_repeat-like_dom_sf"/>
</dbReference>
<proteinExistence type="predicted"/>
<dbReference type="PANTHER" id="PTHR31270">
    <property type="entry name" value="GLUTAMINYL-PEPTIDE CYCLOTRANSFERASE"/>
    <property type="match status" value="1"/>
</dbReference>
<dbReference type="InterPro" id="IPR011044">
    <property type="entry name" value="Quino_amine_DH_bsu"/>
</dbReference>
<dbReference type="PANTHER" id="PTHR31270:SF1">
    <property type="entry name" value="GLUTAMINYL-PEPTIDE CYCLOTRANSFERASE"/>
    <property type="match status" value="1"/>
</dbReference>